<keyword evidence="7" id="KW-0653">Protein transport</keyword>
<keyword evidence="14" id="KW-1185">Reference proteome</keyword>
<sequence>GPFSYLDDVPFKIGDKFKTPAKVGLPIGFCLPDSSQLVREAQYDFSLEKKTIEWAEDIKKIQAAQREAERKAEEALANSKAAPEDSTRMGFSEGPCPEAMPPPINPILASLQHNNILTPTPANSSSVKQKVLSPPRPKADFNPADFEREEDPFDKLELKTIDDKEELKNILEIHVGTTGPIVAQLLDNTMPKGGSESVLQDEEVLASIERATLDFKPLHKPNGFITLPQLGNCEKMSLSSKVSLSPITSVSNIKSLSFPKLDSDESDQKSSKLTSTFHSTTCLRNGTLLSSLQACAQSKASELNGLHMVGVSALSEDSARETSTSPFSPRLSSLAAPAVCTEDESSQSTSTTVTHQNFPVSKVPSSSSCTMDLQQGLSPSERQCVETVVNMGYSPENVLRAMKKKGQNIDQVLDYLFAHGQLCEKGFDPLLVEAALEMHQCSEEKITELLQLMSQFKEMGFELKDIKEVLLLHNDRHNALEDLMARAGAS</sequence>
<dbReference type="GO" id="GO:0015031">
    <property type="term" value="P:protein transport"/>
    <property type="evidence" value="ECO:0007669"/>
    <property type="project" value="UniProtKB-KW"/>
</dbReference>
<name>A0A7K4WJ15_9TYRA</name>
<dbReference type="EMBL" id="VZRD01000203">
    <property type="protein sequence ID" value="NWR34627.1"/>
    <property type="molecule type" value="Genomic_DNA"/>
</dbReference>
<dbReference type="CDD" id="cd14316">
    <property type="entry name" value="UBA2_UBAP1_like"/>
    <property type="match status" value="1"/>
</dbReference>
<dbReference type="InterPro" id="IPR049467">
    <property type="entry name" value="UBAP-1-like_UBA2"/>
</dbReference>
<evidence type="ECO:0000313" key="14">
    <source>
        <dbReference type="Proteomes" id="UP000540952"/>
    </source>
</evidence>
<dbReference type="InterPro" id="IPR042575">
    <property type="entry name" value="UBAP1_C"/>
</dbReference>
<evidence type="ECO:0000256" key="8">
    <source>
        <dbReference type="ARBA" id="ARBA00071936"/>
    </source>
</evidence>
<accession>A0A7K4WJ15</accession>
<dbReference type="InterPro" id="IPR023340">
    <property type="entry name" value="UMA"/>
</dbReference>
<evidence type="ECO:0000256" key="5">
    <source>
        <dbReference type="ARBA" id="ARBA00022737"/>
    </source>
</evidence>
<dbReference type="GO" id="GO:0043162">
    <property type="term" value="P:ubiquitin-dependent protein catabolic process via the multivesicular body sorting pathway"/>
    <property type="evidence" value="ECO:0007669"/>
    <property type="project" value="InterPro"/>
</dbReference>
<evidence type="ECO:0000313" key="13">
    <source>
        <dbReference type="EMBL" id="NWR34627.1"/>
    </source>
</evidence>
<keyword evidence="3" id="KW-0813">Transport</keyword>
<protein>
    <recommendedName>
        <fullName evidence="8">Ubiquitin-associated protein 1</fullName>
    </recommendedName>
</protein>
<proteinExistence type="predicted"/>
<dbReference type="Pfam" id="PF22567">
    <property type="entry name" value="UBA_9"/>
    <property type="match status" value="1"/>
</dbReference>
<dbReference type="AlphaFoldDB" id="A0A7K4WJ15"/>
<dbReference type="GO" id="GO:0043130">
    <property type="term" value="F:ubiquitin binding"/>
    <property type="evidence" value="ECO:0007669"/>
    <property type="project" value="InterPro"/>
</dbReference>
<evidence type="ECO:0000259" key="10">
    <source>
        <dbReference type="PROSITE" id="PS50030"/>
    </source>
</evidence>
<dbReference type="GO" id="GO:0000813">
    <property type="term" value="C:ESCRT I complex"/>
    <property type="evidence" value="ECO:0007669"/>
    <property type="project" value="InterPro"/>
</dbReference>
<comment type="caution">
    <text evidence="13">The sequence shown here is derived from an EMBL/GenBank/DDBJ whole genome shotgun (WGS) entry which is preliminary data.</text>
</comment>
<dbReference type="PROSITE" id="PS50030">
    <property type="entry name" value="UBA"/>
    <property type="match status" value="1"/>
</dbReference>
<evidence type="ECO:0000256" key="6">
    <source>
        <dbReference type="ARBA" id="ARBA00022753"/>
    </source>
</evidence>
<feature type="domain" description="UBA" evidence="10">
    <location>
        <begin position="378"/>
        <end position="419"/>
    </location>
</feature>
<dbReference type="FunFam" id="1.20.120.1920:FF:000001">
    <property type="entry name" value="Ubiquitin associated protein 1"/>
    <property type="match status" value="1"/>
</dbReference>
<organism evidence="13 14">
    <name type="scientific">Tachuris rubrigastra</name>
    <dbReference type="NCBI Taxonomy" id="495162"/>
    <lineage>
        <taxon>Eukaryota</taxon>
        <taxon>Metazoa</taxon>
        <taxon>Chordata</taxon>
        <taxon>Craniata</taxon>
        <taxon>Vertebrata</taxon>
        <taxon>Euteleostomi</taxon>
        <taxon>Archelosauria</taxon>
        <taxon>Archosauria</taxon>
        <taxon>Dinosauria</taxon>
        <taxon>Saurischia</taxon>
        <taxon>Theropoda</taxon>
        <taxon>Coelurosauria</taxon>
        <taxon>Aves</taxon>
        <taxon>Neognathae</taxon>
        <taxon>Neoaves</taxon>
        <taxon>Telluraves</taxon>
        <taxon>Australaves</taxon>
        <taxon>Passeriformes</taxon>
        <taxon>Tyrannidae</taxon>
        <taxon>Tachuris</taxon>
    </lineage>
</organism>
<gene>
    <name evidence="13" type="primary">Ubap1_0</name>
    <name evidence="13" type="ORF">TACRUB_R08776</name>
</gene>
<dbReference type="SUPFAM" id="SSF46934">
    <property type="entry name" value="UBA-like"/>
    <property type="match status" value="1"/>
</dbReference>
<evidence type="ECO:0000256" key="2">
    <source>
        <dbReference type="ARBA" id="ARBA00004514"/>
    </source>
</evidence>
<dbReference type="Proteomes" id="UP000540952">
    <property type="component" value="Unassembled WGS sequence"/>
</dbReference>
<dbReference type="GO" id="GO:0006355">
    <property type="term" value="P:regulation of DNA-templated transcription"/>
    <property type="evidence" value="ECO:0007669"/>
    <property type="project" value="InterPro"/>
</dbReference>
<feature type="region of interest" description="Disordered" evidence="9">
    <location>
        <begin position="64"/>
        <end position="91"/>
    </location>
</feature>
<keyword evidence="5" id="KW-0677">Repeat</keyword>
<comment type="subcellular location">
    <subcellularLocation>
        <location evidence="2">Cytoplasm</location>
        <location evidence="2">Cytosol</location>
    </subcellularLocation>
    <subcellularLocation>
        <location evidence="1">Endosome</location>
    </subcellularLocation>
</comment>
<dbReference type="InterPro" id="IPR000551">
    <property type="entry name" value="MerR-type_HTH_dom"/>
</dbReference>
<feature type="non-terminal residue" evidence="13">
    <location>
        <position position="1"/>
    </location>
</feature>
<dbReference type="PANTHER" id="PTHR15960:SF2">
    <property type="entry name" value="UBIQUITIN-ASSOCIATED PROTEIN 1"/>
    <property type="match status" value="1"/>
</dbReference>
<evidence type="ECO:0000256" key="1">
    <source>
        <dbReference type="ARBA" id="ARBA00004177"/>
    </source>
</evidence>
<feature type="domain" description="HTH merR-type" evidence="11">
    <location>
        <begin position="448"/>
        <end position="472"/>
    </location>
</feature>
<evidence type="ECO:0000259" key="11">
    <source>
        <dbReference type="PROSITE" id="PS50937"/>
    </source>
</evidence>
<dbReference type="GO" id="GO:0003677">
    <property type="term" value="F:DNA binding"/>
    <property type="evidence" value="ECO:0007669"/>
    <property type="project" value="InterPro"/>
</dbReference>
<dbReference type="Pfam" id="PF21267">
    <property type="entry name" value="UBAP-1_UBA2"/>
    <property type="match status" value="1"/>
</dbReference>
<evidence type="ECO:0000256" key="7">
    <source>
        <dbReference type="ARBA" id="ARBA00022927"/>
    </source>
</evidence>
<evidence type="ECO:0000259" key="12">
    <source>
        <dbReference type="PROSITE" id="PS51497"/>
    </source>
</evidence>
<evidence type="ECO:0000256" key="3">
    <source>
        <dbReference type="ARBA" id="ARBA00022448"/>
    </source>
</evidence>
<reference evidence="13 14" key="1">
    <citation type="submission" date="2019-09" db="EMBL/GenBank/DDBJ databases">
        <title>Bird 10,000 Genomes (B10K) Project - Family phase.</title>
        <authorList>
            <person name="Zhang G."/>
        </authorList>
    </citation>
    <scope>NUCLEOTIDE SEQUENCE [LARGE SCALE GENOMIC DNA]</scope>
    <source>
        <strain evidence="13">B10K-CU-031-13</strain>
        <tissue evidence="13">Muscle</tissue>
    </source>
</reference>
<feature type="compositionally biased region" description="Basic and acidic residues" evidence="9">
    <location>
        <begin position="64"/>
        <end position="74"/>
    </location>
</feature>
<dbReference type="PANTHER" id="PTHR15960">
    <property type="entry name" value="LD44032P"/>
    <property type="match status" value="1"/>
</dbReference>
<evidence type="ECO:0000256" key="4">
    <source>
        <dbReference type="ARBA" id="ARBA00022490"/>
    </source>
</evidence>
<dbReference type="PROSITE" id="PS51497">
    <property type="entry name" value="UMA"/>
    <property type="match status" value="1"/>
</dbReference>
<keyword evidence="4" id="KW-0963">Cytoplasm</keyword>
<dbReference type="InterPro" id="IPR015940">
    <property type="entry name" value="UBA"/>
</dbReference>
<feature type="region of interest" description="Disordered" evidence="9">
    <location>
        <begin position="116"/>
        <end position="146"/>
    </location>
</feature>
<feature type="domain" description="UMA" evidence="12">
    <location>
        <begin position="6"/>
        <end position="52"/>
    </location>
</feature>
<dbReference type="InterPro" id="IPR038870">
    <property type="entry name" value="UBAP1"/>
</dbReference>
<feature type="compositionally biased region" description="Polar residues" evidence="9">
    <location>
        <begin position="116"/>
        <end position="128"/>
    </location>
</feature>
<feature type="non-terminal residue" evidence="13">
    <location>
        <position position="490"/>
    </location>
</feature>
<dbReference type="CDD" id="cd14315">
    <property type="entry name" value="UBA1_UBAP1"/>
    <property type="match status" value="1"/>
</dbReference>
<dbReference type="InterPro" id="IPR009060">
    <property type="entry name" value="UBA-like_sf"/>
</dbReference>
<evidence type="ECO:0000256" key="9">
    <source>
        <dbReference type="SAM" id="MobiDB-lite"/>
    </source>
</evidence>
<keyword evidence="6" id="KW-0967">Endosome</keyword>
<dbReference type="GO" id="GO:0005829">
    <property type="term" value="C:cytosol"/>
    <property type="evidence" value="ECO:0007669"/>
    <property type="project" value="UniProtKB-SubCell"/>
</dbReference>
<dbReference type="Gene3D" id="1.20.120.1920">
    <property type="entry name" value="UBAP1 SOUBA domain"/>
    <property type="match status" value="1"/>
</dbReference>
<dbReference type="PROSITE" id="PS50937">
    <property type="entry name" value="HTH_MERR_2"/>
    <property type="match status" value="1"/>
</dbReference>